<dbReference type="RefSeq" id="WP_354556149.1">
    <property type="nucleotide sequence ID" value="NZ_JBEPMB010000002.1"/>
</dbReference>
<dbReference type="EMBL" id="JBEPMB010000002">
    <property type="protein sequence ID" value="MET3613623.1"/>
    <property type="molecule type" value="Genomic_DNA"/>
</dbReference>
<keyword evidence="3" id="KW-1185">Reference proteome</keyword>
<gene>
    <name evidence="2" type="ORF">ABID16_001952</name>
</gene>
<protein>
    <submittedName>
        <fullName evidence="2">Uncharacterized protein</fullName>
    </submittedName>
</protein>
<keyword evidence="1" id="KW-0732">Signal</keyword>
<feature type="chain" id="PRO_5045532289" evidence="1">
    <location>
        <begin position="25"/>
        <end position="85"/>
    </location>
</feature>
<sequence length="85" mass="9630">MKHLMIAAAAALVFTGFGITAAGAEPYHHRHGGYRDGGPPGVYIGQGGVRVVPPRRHVRRDCWLEKRVKRDWEGHRRVYNVRVCR</sequence>
<organism evidence="2 3">
    <name type="scientific">Rhizobium aquaticum</name>
    <dbReference type="NCBI Taxonomy" id="1549636"/>
    <lineage>
        <taxon>Bacteria</taxon>
        <taxon>Pseudomonadati</taxon>
        <taxon>Pseudomonadota</taxon>
        <taxon>Alphaproteobacteria</taxon>
        <taxon>Hyphomicrobiales</taxon>
        <taxon>Rhizobiaceae</taxon>
        <taxon>Rhizobium/Agrobacterium group</taxon>
        <taxon>Rhizobium</taxon>
    </lineage>
</organism>
<dbReference type="Proteomes" id="UP001549047">
    <property type="component" value="Unassembled WGS sequence"/>
</dbReference>
<name>A0ABV2IZ27_9HYPH</name>
<accession>A0ABV2IZ27</accession>
<evidence type="ECO:0000313" key="3">
    <source>
        <dbReference type="Proteomes" id="UP001549047"/>
    </source>
</evidence>
<feature type="signal peptide" evidence="1">
    <location>
        <begin position="1"/>
        <end position="24"/>
    </location>
</feature>
<evidence type="ECO:0000313" key="2">
    <source>
        <dbReference type="EMBL" id="MET3613623.1"/>
    </source>
</evidence>
<evidence type="ECO:0000256" key="1">
    <source>
        <dbReference type="SAM" id="SignalP"/>
    </source>
</evidence>
<proteinExistence type="predicted"/>
<comment type="caution">
    <text evidence="2">The sequence shown here is derived from an EMBL/GenBank/DDBJ whole genome shotgun (WGS) entry which is preliminary data.</text>
</comment>
<reference evidence="2 3" key="1">
    <citation type="submission" date="2024-06" db="EMBL/GenBank/DDBJ databases">
        <title>Genomic Encyclopedia of Type Strains, Phase IV (KMG-IV): sequencing the most valuable type-strain genomes for metagenomic binning, comparative biology and taxonomic classification.</title>
        <authorList>
            <person name="Goeker M."/>
        </authorList>
    </citation>
    <scope>NUCLEOTIDE SEQUENCE [LARGE SCALE GENOMIC DNA]</scope>
    <source>
        <strain evidence="2 3">DSM 29780</strain>
    </source>
</reference>